<keyword evidence="2" id="KW-1185">Reference proteome</keyword>
<dbReference type="Proteomes" id="UP000198403">
    <property type="component" value="Unassembled WGS sequence"/>
</dbReference>
<proteinExistence type="predicted"/>
<name>A0A239AS60_9ACTN</name>
<accession>A0A239AS60</accession>
<evidence type="ECO:0000313" key="1">
    <source>
        <dbReference type="EMBL" id="SNR98546.1"/>
    </source>
</evidence>
<evidence type="ECO:0000313" key="2">
    <source>
        <dbReference type="Proteomes" id="UP000198403"/>
    </source>
</evidence>
<dbReference type="AlphaFoldDB" id="A0A239AS60"/>
<dbReference type="RefSeq" id="WP_176445735.1">
    <property type="nucleotide sequence ID" value="NZ_FZNO01000056.1"/>
</dbReference>
<reference evidence="1 2" key="1">
    <citation type="submission" date="2017-06" db="EMBL/GenBank/DDBJ databases">
        <authorList>
            <person name="Kim H.J."/>
            <person name="Triplett B.A."/>
        </authorList>
    </citation>
    <scope>NUCLEOTIDE SEQUENCE [LARGE SCALE GENOMIC DNA]</scope>
    <source>
        <strain evidence="1 2">DSM 44272</strain>
    </source>
</reference>
<organism evidence="1 2">
    <name type="scientific">Blastococcus mobilis</name>
    <dbReference type="NCBI Taxonomy" id="1938746"/>
    <lineage>
        <taxon>Bacteria</taxon>
        <taxon>Bacillati</taxon>
        <taxon>Actinomycetota</taxon>
        <taxon>Actinomycetes</taxon>
        <taxon>Geodermatophilales</taxon>
        <taxon>Geodermatophilaceae</taxon>
        <taxon>Blastococcus</taxon>
    </lineage>
</organism>
<sequence>MALAADLAAENLHHALQTDLAELGAVEVMTEVETADKACVFRVSGPNDSRVDVEVSTVLPYAVVLSPDVPGRAHYLTDATGGWTDQVLAVVRRHGLFPLSSETCRATSPVVDPYSGERMTYFEVLFRDEHGVP</sequence>
<gene>
    <name evidence="1" type="ORF">SAMN06272737_1562</name>
</gene>
<protein>
    <submittedName>
        <fullName evidence="1">Uncharacterized protein</fullName>
    </submittedName>
</protein>
<dbReference type="EMBL" id="FZNO01000056">
    <property type="protein sequence ID" value="SNR98546.1"/>
    <property type="molecule type" value="Genomic_DNA"/>
</dbReference>